<gene>
    <name evidence="1" type="ORF">CD943_09685</name>
</gene>
<proteinExistence type="predicted"/>
<reference evidence="1 2" key="1">
    <citation type="submission" date="2017-06" db="EMBL/GenBank/DDBJ databases">
        <title>Biodegradation of gentamicin by bacterial consortia AMQD4 in synthetic medium and raw gentamicin sewage.</title>
        <authorList>
            <person name="Chang H."/>
            <person name="Feng Y."/>
            <person name="Li Z."/>
            <person name="Xue J."/>
            <person name="Cheng D."/>
        </authorList>
    </citation>
    <scope>NUCLEOTIDE SEQUENCE [LARGE SCALE GENOMIC DNA]</scope>
    <source>
        <strain evidence="1 2">BZC3</strain>
    </source>
</reference>
<protein>
    <submittedName>
        <fullName evidence="1">Uncharacterized protein</fullName>
    </submittedName>
</protein>
<dbReference type="Proteomes" id="UP000197024">
    <property type="component" value="Chromosome"/>
</dbReference>
<evidence type="ECO:0000313" key="1">
    <source>
        <dbReference type="EMBL" id="ASD27130.1"/>
    </source>
</evidence>
<evidence type="ECO:0000313" key="2">
    <source>
        <dbReference type="Proteomes" id="UP000197024"/>
    </source>
</evidence>
<accession>A0A1Z3LY56</accession>
<dbReference type="EMBL" id="CP021995">
    <property type="protein sequence ID" value="ASD27130.1"/>
    <property type="molecule type" value="Genomic_DNA"/>
</dbReference>
<organism evidence="1 2">
    <name type="scientific">Brevundimonas diminuta</name>
    <name type="common">Pseudomonas diminuta</name>
    <dbReference type="NCBI Taxonomy" id="293"/>
    <lineage>
        <taxon>Bacteria</taxon>
        <taxon>Pseudomonadati</taxon>
        <taxon>Pseudomonadota</taxon>
        <taxon>Alphaproteobacteria</taxon>
        <taxon>Caulobacterales</taxon>
        <taxon>Caulobacteraceae</taxon>
        <taxon>Brevundimonas</taxon>
    </lineage>
</organism>
<dbReference type="AlphaFoldDB" id="A0A1Z3LY56"/>
<name>A0A1Z3LY56_BREDI</name>
<sequence>MKAAAAAVREAAAVYGRAPAARIWTAFADGLDCIAQLEAWRVAVLSAEVDADRHLRAARRRFEGMEASSGATLFETELRARLRPLTEPEPDADGLRSALGTLPMPIALFADPEPQLPSWAREPREQVTPPPELAVAFLAFAIDGRSAERIHWLAPQQTHDLKLEVKVSRWPEGADRIRLSPVSVEPARTFDLPTFEFDRPSGPGPYTFSETGRMVLHTPQALEARPYEFLYAAEFSPLESEQPVVVAGQRILRLNGSDPRQNPITGYPGIDRKLIAIRDQLRREPRISEPEAADVLQVLAALGNLMGQAVQDARYPQPISEAAFQDDVRQMLRGSRFIGVELEEQAHAAGGRTDLSYRGVRIELKSERVRSLTLEDCKRYAAQAATYAIGTNRLVGVLCVLDATPKTAVPFPVEDGIEIVPVETATSPVYVAICLVQGGLPRPSDLSR</sequence>
<reference evidence="1 2" key="2">
    <citation type="submission" date="2017-06" db="EMBL/GenBank/DDBJ databases">
        <authorList>
            <person name="Kim H.J."/>
            <person name="Triplett B.A."/>
        </authorList>
    </citation>
    <scope>NUCLEOTIDE SEQUENCE [LARGE SCALE GENOMIC DNA]</scope>
    <source>
        <strain evidence="1 2">BZC3</strain>
    </source>
</reference>